<dbReference type="PANTHER" id="PTHR34298:SF2">
    <property type="entry name" value="SEGREGATION AND CONDENSATION PROTEIN B"/>
    <property type="match status" value="1"/>
</dbReference>
<evidence type="ECO:0000256" key="4">
    <source>
        <dbReference type="ARBA" id="ARBA00023306"/>
    </source>
</evidence>
<gene>
    <name evidence="6" type="primary">scpB</name>
    <name evidence="6" type="ORF">ENJ65_02170</name>
</gene>
<dbReference type="Pfam" id="PF04079">
    <property type="entry name" value="SMC_ScpB"/>
    <property type="match status" value="1"/>
</dbReference>
<dbReference type="EMBL" id="DRNF01000137">
    <property type="protein sequence ID" value="HHJ80419.1"/>
    <property type="molecule type" value="Genomic_DNA"/>
</dbReference>
<feature type="compositionally biased region" description="Basic and acidic residues" evidence="5">
    <location>
        <begin position="227"/>
        <end position="240"/>
    </location>
</feature>
<dbReference type="InterPro" id="IPR005234">
    <property type="entry name" value="ScpB_csome_segregation"/>
</dbReference>
<evidence type="ECO:0000256" key="1">
    <source>
        <dbReference type="ARBA" id="ARBA00022490"/>
    </source>
</evidence>
<organism evidence="6">
    <name type="scientific">Candidatus Tenderia electrophaga</name>
    <dbReference type="NCBI Taxonomy" id="1748243"/>
    <lineage>
        <taxon>Bacteria</taxon>
        <taxon>Pseudomonadati</taxon>
        <taxon>Pseudomonadota</taxon>
        <taxon>Gammaproteobacteria</taxon>
        <taxon>Candidatus Tenderiales</taxon>
        <taxon>Candidatus Tenderiaceae</taxon>
        <taxon>Candidatus Tenderia</taxon>
    </lineage>
</organism>
<protein>
    <submittedName>
        <fullName evidence="6">SMC-Scp complex subunit ScpB</fullName>
    </submittedName>
</protein>
<dbReference type="SUPFAM" id="SSF46785">
    <property type="entry name" value="Winged helix' DNA-binding domain"/>
    <property type="match status" value="2"/>
</dbReference>
<dbReference type="Gene3D" id="1.10.10.10">
    <property type="entry name" value="Winged helix-like DNA-binding domain superfamily/Winged helix DNA-binding domain"/>
    <property type="match status" value="2"/>
</dbReference>
<sequence length="265" mass="29224">MSTNPDKLKQIIEGALLAAGRPLSVDSILSLFLDEDQPSRDEIREAVKSLQDDCANRGVELKEVSTGFRYQVKADLAEWVTRLWEEKASKYSRATLETLALIAYRQPITRSEIEDVRGVSVSSHIVKSMLEREWIRVIGHRDVPGRPALYGTTKSFLDYFGLKSLSELPPLAELRNIDSIERELDFGDISAEAKNDDQPAELEQGEVQPVAIAGEEGNSDAEQTADAAEKPESDTEKESSADADTSPDEQPTTAETAAPNTEQAF</sequence>
<name>A0A832J657_9GAMM</name>
<feature type="compositionally biased region" description="Low complexity" evidence="5">
    <location>
        <begin position="249"/>
        <end position="265"/>
    </location>
</feature>
<evidence type="ECO:0000256" key="3">
    <source>
        <dbReference type="ARBA" id="ARBA00022829"/>
    </source>
</evidence>
<comment type="caution">
    <text evidence="6">The sequence shown here is derived from an EMBL/GenBank/DDBJ whole genome shotgun (WGS) entry which is preliminary data.</text>
</comment>
<keyword evidence="1" id="KW-0963">Cytoplasm</keyword>
<keyword evidence="2" id="KW-0132">Cell division</keyword>
<dbReference type="GO" id="GO:0051304">
    <property type="term" value="P:chromosome separation"/>
    <property type="evidence" value="ECO:0007669"/>
    <property type="project" value="InterPro"/>
</dbReference>
<reference evidence="6" key="1">
    <citation type="journal article" date="2020" name="mSystems">
        <title>Genome- and Community-Level Interaction Insights into Carbon Utilization and Element Cycling Functions of Hydrothermarchaeota in Hydrothermal Sediment.</title>
        <authorList>
            <person name="Zhou Z."/>
            <person name="Liu Y."/>
            <person name="Xu W."/>
            <person name="Pan J."/>
            <person name="Luo Z.H."/>
            <person name="Li M."/>
        </authorList>
    </citation>
    <scope>NUCLEOTIDE SEQUENCE [LARGE SCALE GENOMIC DNA]</scope>
    <source>
        <strain evidence="6">HyVt-505</strain>
    </source>
</reference>
<feature type="region of interest" description="Disordered" evidence="5">
    <location>
        <begin position="193"/>
        <end position="265"/>
    </location>
</feature>
<evidence type="ECO:0000256" key="2">
    <source>
        <dbReference type="ARBA" id="ARBA00022618"/>
    </source>
</evidence>
<proteinExistence type="predicted"/>
<keyword evidence="3" id="KW-0159">Chromosome partition</keyword>
<dbReference type="InterPro" id="IPR036388">
    <property type="entry name" value="WH-like_DNA-bd_sf"/>
</dbReference>
<dbReference type="PANTHER" id="PTHR34298">
    <property type="entry name" value="SEGREGATION AND CONDENSATION PROTEIN B"/>
    <property type="match status" value="1"/>
</dbReference>
<evidence type="ECO:0000256" key="5">
    <source>
        <dbReference type="SAM" id="MobiDB-lite"/>
    </source>
</evidence>
<keyword evidence="4" id="KW-0131">Cell cycle</keyword>
<dbReference type="InterPro" id="IPR036390">
    <property type="entry name" value="WH_DNA-bd_sf"/>
</dbReference>
<dbReference type="Proteomes" id="UP000885832">
    <property type="component" value="Unassembled WGS sequence"/>
</dbReference>
<dbReference type="AlphaFoldDB" id="A0A832J657"/>
<dbReference type="NCBIfam" id="TIGR00281">
    <property type="entry name" value="SMC-Scp complex subunit ScpB"/>
    <property type="match status" value="1"/>
</dbReference>
<evidence type="ECO:0000313" key="6">
    <source>
        <dbReference type="EMBL" id="HHJ80419.1"/>
    </source>
</evidence>
<accession>A0A832J657</accession>
<dbReference type="GO" id="GO:0051301">
    <property type="term" value="P:cell division"/>
    <property type="evidence" value="ECO:0007669"/>
    <property type="project" value="UniProtKB-KW"/>
</dbReference>